<proteinExistence type="predicted"/>
<reference evidence="1" key="1">
    <citation type="journal article" date="2019" name="bioRxiv">
        <title>The Genome of the Zebra Mussel, Dreissena polymorpha: A Resource for Invasive Species Research.</title>
        <authorList>
            <person name="McCartney M.A."/>
            <person name="Auch B."/>
            <person name="Kono T."/>
            <person name="Mallez S."/>
            <person name="Zhang Y."/>
            <person name="Obille A."/>
            <person name="Becker A."/>
            <person name="Abrahante J.E."/>
            <person name="Garbe J."/>
            <person name="Badalamenti J.P."/>
            <person name="Herman A."/>
            <person name="Mangelson H."/>
            <person name="Liachko I."/>
            <person name="Sullivan S."/>
            <person name="Sone E.D."/>
            <person name="Koren S."/>
            <person name="Silverstein K.A.T."/>
            <person name="Beckman K.B."/>
            <person name="Gohl D.M."/>
        </authorList>
    </citation>
    <scope>NUCLEOTIDE SEQUENCE</scope>
    <source>
        <strain evidence="1">Duluth1</strain>
        <tissue evidence="1">Whole animal</tissue>
    </source>
</reference>
<evidence type="ECO:0000313" key="1">
    <source>
        <dbReference type="EMBL" id="KAH3697445.1"/>
    </source>
</evidence>
<gene>
    <name evidence="1" type="ORF">DPMN_084947</name>
</gene>
<dbReference type="Proteomes" id="UP000828390">
    <property type="component" value="Unassembled WGS sequence"/>
</dbReference>
<dbReference type="AlphaFoldDB" id="A0A9D3YBV6"/>
<protein>
    <submittedName>
        <fullName evidence="1">Uncharacterized protein</fullName>
    </submittedName>
</protein>
<accession>A0A9D3YBV6</accession>
<comment type="caution">
    <text evidence="1">The sequence shown here is derived from an EMBL/GenBank/DDBJ whole genome shotgun (WGS) entry which is preliminary data.</text>
</comment>
<keyword evidence="2" id="KW-1185">Reference proteome</keyword>
<sequence length="62" mass="6254">MAKTGGGPPIPDMSATSQGIVQMMSGFASFSGIPDASNSESMIAGTPIVLTHVVVENNVTCN</sequence>
<reference evidence="1" key="2">
    <citation type="submission" date="2020-11" db="EMBL/GenBank/DDBJ databases">
        <authorList>
            <person name="McCartney M.A."/>
            <person name="Auch B."/>
            <person name="Kono T."/>
            <person name="Mallez S."/>
            <person name="Becker A."/>
            <person name="Gohl D.M."/>
            <person name="Silverstein K.A.T."/>
            <person name="Koren S."/>
            <person name="Bechman K.B."/>
            <person name="Herman A."/>
            <person name="Abrahante J.E."/>
            <person name="Garbe J."/>
        </authorList>
    </citation>
    <scope>NUCLEOTIDE SEQUENCE</scope>
    <source>
        <strain evidence="1">Duluth1</strain>
        <tissue evidence="1">Whole animal</tissue>
    </source>
</reference>
<evidence type="ECO:0000313" key="2">
    <source>
        <dbReference type="Proteomes" id="UP000828390"/>
    </source>
</evidence>
<organism evidence="1 2">
    <name type="scientific">Dreissena polymorpha</name>
    <name type="common">Zebra mussel</name>
    <name type="synonym">Mytilus polymorpha</name>
    <dbReference type="NCBI Taxonomy" id="45954"/>
    <lineage>
        <taxon>Eukaryota</taxon>
        <taxon>Metazoa</taxon>
        <taxon>Spiralia</taxon>
        <taxon>Lophotrochozoa</taxon>
        <taxon>Mollusca</taxon>
        <taxon>Bivalvia</taxon>
        <taxon>Autobranchia</taxon>
        <taxon>Heteroconchia</taxon>
        <taxon>Euheterodonta</taxon>
        <taxon>Imparidentia</taxon>
        <taxon>Neoheterodontei</taxon>
        <taxon>Myida</taxon>
        <taxon>Dreissenoidea</taxon>
        <taxon>Dreissenidae</taxon>
        <taxon>Dreissena</taxon>
    </lineage>
</organism>
<name>A0A9D3YBV6_DREPO</name>
<dbReference type="EMBL" id="JAIWYP010000016">
    <property type="protein sequence ID" value="KAH3697445.1"/>
    <property type="molecule type" value="Genomic_DNA"/>
</dbReference>